<gene>
    <name evidence="4" type="ORF">J2S15_002776</name>
</gene>
<dbReference type="PANTHER" id="PTHR42855">
    <property type="entry name" value="ABC TRANSPORTER ATP-BINDING SUBUNIT"/>
    <property type="match status" value="1"/>
</dbReference>
<feature type="domain" description="ABC transporter" evidence="3">
    <location>
        <begin position="322"/>
        <end position="512"/>
    </location>
</feature>
<proteinExistence type="predicted"/>
<dbReference type="InterPro" id="IPR051309">
    <property type="entry name" value="ABCF_ATPase"/>
</dbReference>
<dbReference type="Pfam" id="PF00005">
    <property type="entry name" value="ABC_tran"/>
    <property type="match status" value="2"/>
</dbReference>
<evidence type="ECO:0000256" key="1">
    <source>
        <dbReference type="ARBA" id="ARBA00022741"/>
    </source>
</evidence>
<evidence type="ECO:0000313" key="4">
    <source>
        <dbReference type="EMBL" id="MDQ0362023.1"/>
    </source>
</evidence>
<evidence type="ECO:0000259" key="3">
    <source>
        <dbReference type="PROSITE" id="PS50893"/>
    </source>
</evidence>
<keyword evidence="5" id="KW-1185">Reference proteome</keyword>
<keyword evidence="2" id="KW-0067">ATP-binding</keyword>
<dbReference type="InterPro" id="IPR003593">
    <property type="entry name" value="AAA+_ATPase"/>
</dbReference>
<dbReference type="SUPFAM" id="SSF52540">
    <property type="entry name" value="P-loop containing nucleoside triphosphate hydrolases"/>
    <property type="match status" value="2"/>
</dbReference>
<dbReference type="Pfam" id="PF12848">
    <property type="entry name" value="ABC_tran_Xtn"/>
    <property type="match status" value="1"/>
</dbReference>
<reference evidence="4 5" key="1">
    <citation type="submission" date="2023-07" db="EMBL/GenBank/DDBJ databases">
        <title>Genomic Encyclopedia of Type Strains, Phase IV (KMG-IV): sequencing the most valuable type-strain genomes for metagenomic binning, comparative biology and taxonomic classification.</title>
        <authorList>
            <person name="Goeker M."/>
        </authorList>
    </citation>
    <scope>NUCLEOTIDE SEQUENCE [LARGE SCALE GENOMIC DNA]</scope>
    <source>
        <strain evidence="4 5">DSM 16784</strain>
    </source>
</reference>
<dbReference type="InterPro" id="IPR003439">
    <property type="entry name" value="ABC_transporter-like_ATP-bd"/>
</dbReference>
<dbReference type="EMBL" id="JAUSUR010000005">
    <property type="protein sequence ID" value="MDQ0362023.1"/>
    <property type="molecule type" value="Genomic_DNA"/>
</dbReference>
<evidence type="ECO:0000313" key="5">
    <source>
        <dbReference type="Proteomes" id="UP001230220"/>
    </source>
</evidence>
<dbReference type="CDD" id="cd03221">
    <property type="entry name" value="ABCF_EF-3"/>
    <property type="match status" value="2"/>
</dbReference>
<dbReference type="NCBIfam" id="NF000355">
    <property type="entry name" value="ribo_prot_ABC_F"/>
    <property type="match status" value="1"/>
</dbReference>
<dbReference type="InterPro" id="IPR032781">
    <property type="entry name" value="ABC_tran_Xtn"/>
</dbReference>
<dbReference type="PROSITE" id="PS50893">
    <property type="entry name" value="ABC_TRANSPORTER_2"/>
    <property type="match status" value="2"/>
</dbReference>
<keyword evidence="1" id="KW-0547">Nucleotide-binding</keyword>
<organism evidence="4 5">
    <name type="scientific">Breznakia pachnodae</name>
    <dbReference type="NCBI Taxonomy" id="265178"/>
    <lineage>
        <taxon>Bacteria</taxon>
        <taxon>Bacillati</taxon>
        <taxon>Bacillota</taxon>
        <taxon>Erysipelotrichia</taxon>
        <taxon>Erysipelotrichales</taxon>
        <taxon>Erysipelotrichaceae</taxon>
        <taxon>Breznakia</taxon>
    </lineage>
</organism>
<dbReference type="InterPro" id="IPR017871">
    <property type="entry name" value="ABC_transporter-like_CS"/>
</dbReference>
<dbReference type="Proteomes" id="UP001230220">
    <property type="component" value="Unassembled WGS sequence"/>
</dbReference>
<protein>
    <submittedName>
        <fullName evidence="4">ATPase subunit of ABC transporter with duplicated ATPase domains</fullName>
    </submittedName>
</protein>
<feature type="domain" description="ABC transporter" evidence="3">
    <location>
        <begin position="3"/>
        <end position="254"/>
    </location>
</feature>
<dbReference type="PROSITE" id="PS00211">
    <property type="entry name" value="ABC_TRANSPORTER_1"/>
    <property type="match status" value="2"/>
</dbReference>
<dbReference type="SMART" id="SM00382">
    <property type="entry name" value="AAA"/>
    <property type="match status" value="2"/>
</dbReference>
<comment type="caution">
    <text evidence="4">The sequence shown here is derived from an EMBL/GenBank/DDBJ whole genome shotgun (WGS) entry which is preliminary data.</text>
</comment>
<dbReference type="Gene3D" id="3.40.50.300">
    <property type="entry name" value="P-loop containing nucleotide triphosphate hydrolases"/>
    <property type="match status" value="2"/>
</dbReference>
<sequence length="512" mass="59125">MKIQVNNLIKSYAGDVILNDLSLEIVKGSKSAIVGENGAGKTTLLKVLSGEEHYQGGNVIIPKDMSVGYMMQVFPNVKESSKEFILSAFKEYCYYSKKLKELELQMMDAENYDDIFETYTKTFEKFEQVGGYELENSLESYAKGLNVYDILDQPFHTLSGGQKTRIALVQLLLQDYEVLCLDEPTNHLDVNGIEWLESYCQNTSKTLIVVSHDRQFLSNTVSVFYEIEDGQVVTYHCNYEQYRKERHERYLRMVMDFEQQQKEIKKLRLMIRRFRQWGNESDNEDMFKKAKAVEKRLERIDKLPKPIEVRNQLEFKLKNSQLGSKDVVIANNLEIGYDVPLVNTLDFTIQRGDRLAIVAPNGKGKTTLLKTLLKEIEPLSGTIQFGATVDVGYLPQVVKFDDHKERILAYLRRVCELDEETARRSLARFGFYQGDMYKYVSSLSGGEQVRLKLLEIMLSECNCIILDEPTNHLDIASCEIIEDILSKFEGTIIVISHDRMFLNKLQTKMMYL</sequence>
<accession>A0ABU0E545</accession>
<dbReference type="InterPro" id="IPR027417">
    <property type="entry name" value="P-loop_NTPase"/>
</dbReference>
<evidence type="ECO:0000256" key="2">
    <source>
        <dbReference type="ARBA" id="ARBA00022840"/>
    </source>
</evidence>
<name>A0ABU0E545_9FIRM</name>
<dbReference type="RefSeq" id="WP_307409263.1">
    <property type="nucleotide sequence ID" value="NZ_JAUSUR010000005.1"/>
</dbReference>
<dbReference type="PANTHER" id="PTHR42855:SF2">
    <property type="entry name" value="DRUG RESISTANCE ABC TRANSPORTER,ATP-BINDING PROTEIN"/>
    <property type="match status" value="1"/>
</dbReference>